<keyword evidence="1" id="KW-0238">DNA-binding</keyword>
<comment type="caution">
    <text evidence="1">The sequence shown here is derived from an EMBL/GenBank/DDBJ whole genome shotgun (WGS) entry which is preliminary data.</text>
</comment>
<evidence type="ECO:0000313" key="1">
    <source>
        <dbReference type="EMBL" id="MBD7971017.1"/>
    </source>
</evidence>
<sequence>MMKREEIFEHVKEKYNTTPDYPWDKLPDYAVLRHDENDKWYGLIMNVEKNKLNLDGDDKVDILDIKCKPEFVGSLQKEEGFLPAYHMNKEHWISVVLHKQTKKKIMELLDESYKLTKE</sequence>
<dbReference type="Proteomes" id="UP000608071">
    <property type="component" value="Unassembled WGS sequence"/>
</dbReference>
<dbReference type="RefSeq" id="WP_191804690.1">
    <property type="nucleotide sequence ID" value="NZ_JACSQL010000019.1"/>
</dbReference>
<gene>
    <name evidence="1" type="ORF">H9647_23395</name>
</gene>
<dbReference type="Gene3D" id="3.90.1150.30">
    <property type="match status" value="1"/>
</dbReference>
<dbReference type="PANTHER" id="PTHR35145:SF1">
    <property type="entry name" value="CYTOPLASMIC PROTEIN"/>
    <property type="match status" value="1"/>
</dbReference>
<organism evidence="1 2">
    <name type="scientific">Paenibacillus gallinarum</name>
    <dbReference type="NCBI Taxonomy" id="2762232"/>
    <lineage>
        <taxon>Bacteria</taxon>
        <taxon>Bacillati</taxon>
        <taxon>Bacillota</taxon>
        <taxon>Bacilli</taxon>
        <taxon>Bacillales</taxon>
        <taxon>Paenibacillaceae</taxon>
        <taxon>Paenibacillus</taxon>
    </lineage>
</organism>
<keyword evidence="2" id="KW-1185">Reference proteome</keyword>
<proteinExistence type="predicted"/>
<dbReference type="SUPFAM" id="SSF142906">
    <property type="entry name" value="YjbR-like"/>
    <property type="match status" value="1"/>
</dbReference>
<reference evidence="1 2" key="1">
    <citation type="submission" date="2020-08" db="EMBL/GenBank/DDBJ databases">
        <title>A Genomic Blueprint of the Chicken Gut Microbiome.</title>
        <authorList>
            <person name="Gilroy R."/>
            <person name="Ravi A."/>
            <person name="Getino M."/>
            <person name="Pursley I."/>
            <person name="Horton D.L."/>
            <person name="Alikhan N.-F."/>
            <person name="Baker D."/>
            <person name="Gharbi K."/>
            <person name="Hall N."/>
            <person name="Watson M."/>
            <person name="Adriaenssens E.M."/>
            <person name="Foster-Nyarko E."/>
            <person name="Jarju S."/>
            <person name="Secka A."/>
            <person name="Antonio M."/>
            <person name="Oren A."/>
            <person name="Chaudhuri R."/>
            <person name="La Ragione R.M."/>
            <person name="Hildebrand F."/>
            <person name="Pallen M.J."/>
        </authorList>
    </citation>
    <scope>NUCLEOTIDE SEQUENCE [LARGE SCALE GENOMIC DNA]</scope>
    <source>
        <strain evidence="1 2">Sa2BVA9</strain>
    </source>
</reference>
<dbReference type="Pfam" id="PF04237">
    <property type="entry name" value="YjbR"/>
    <property type="match status" value="1"/>
</dbReference>
<dbReference type="PANTHER" id="PTHR35145">
    <property type="entry name" value="CYTOPLASMIC PROTEIN-RELATED"/>
    <property type="match status" value="1"/>
</dbReference>
<name>A0ABR8T5I1_9BACL</name>
<dbReference type="EMBL" id="JACSQL010000019">
    <property type="protein sequence ID" value="MBD7971017.1"/>
    <property type="molecule type" value="Genomic_DNA"/>
</dbReference>
<evidence type="ECO:0000313" key="2">
    <source>
        <dbReference type="Proteomes" id="UP000608071"/>
    </source>
</evidence>
<dbReference type="InterPro" id="IPR007351">
    <property type="entry name" value="YjbR"/>
</dbReference>
<dbReference type="InterPro" id="IPR038056">
    <property type="entry name" value="YjbR-like_sf"/>
</dbReference>
<dbReference type="GO" id="GO:0003677">
    <property type="term" value="F:DNA binding"/>
    <property type="evidence" value="ECO:0007669"/>
    <property type="project" value="UniProtKB-KW"/>
</dbReference>
<accession>A0ABR8T5I1</accession>
<protein>
    <submittedName>
        <fullName evidence="1">MmcQ/YjbR family DNA-binding protein</fullName>
    </submittedName>
</protein>
<dbReference type="InterPro" id="IPR058532">
    <property type="entry name" value="YjbR/MT2646/Rv2570-like"/>
</dbReference>